<feature type="coiled-coil region" evidence="1">
    <location>
        <begin position="451"/>
        <end position="490"/>
    </location>
</feature>
<feature type="compositionally biased region" description="Basic and acidic residues" evidence="2">
    <location>
        <begin position="522"/>
        <end position="532"/>
    </location>
</feature>
<accession>A0A166VQQ6</accession>
<feature type="compositionally biased region" description="Polar residues" evidence="2">
    <location>
        <begin position="766"/>
        <end position="781"/>
    </location>
</feature>
<feature type="compositionally biased region" description="Polar residues" evidence="2">
    <location>
        <begin position="687"/>
        <end position="696"/>
    </location>
</feature>
<feature type="region of interest" description="Disordered" evidence="2">
    <location>
        <begin position="117"/>
        <end position="188"/>
    </location>
</feature>
<feature type="region of interest" description="Disordered" evidence="2">
    <location>
        <begin position="1"/>
        <end position="104"/>
    </location>
</feature>
<dbReference type="STRING" id="436010.A0A166VQQ6"/>
<dbReference type="EMBL" id="KV417484">
    <property type="protein sequence ID" value="KZP32969.1"/>
    <property type="molecule type" value="Genomic_DNA"/>
</dbReference>
<feature type="compositionally biased region" description="Low complexity" evidence="2">
    <location>
        <begin position="60"/>
        <end position="84"/>
    </location>
</feature>
<evidence type="ECO:0000256" key="2">
    <source>
        <dbReference type="SAM" id="MobiDB-lite"/>
    </source>
</evidence>
<feature type="compositionally biased region" description="Polar residues" evidence="2">
    <location>
        <begin position="25"/>
        <end position="35"/>
    </location>
</feature>
<dbReference type="OrthoDB" id="3268641at2759"/>
<name>A0A166VQQ6_9AGAM</name>
<dbReference type="Proteomes" id="UP000076532">
    <property type="component" value="Unassembled WGS sequence"/>
</dbReference>
<evidence type="ECO:0000313" key="3">
    <source>
        <dbReference type="EMBL" id="KZP32969.1"/>
    </source>
</evidence>
<sequence>MRALSSIFGAKRSEKPSPEPSTSTLQPTRPTLASKKSSRIFGSMSRKPSASGSALQLADPASLRVPALPALSSSSESSAGSHSLTTPGDDEGLVRTSSKASWRSWLGSKKPVAAVVNPQVPGGEWDVPRQAWKSRPPPVLLPPPFRGQSIDETDEESEEEGSSESSSISPPLATASAHQQPLPQSRANVRPRLKNRLRPIFSPPPLLHVPGQAMYPRSSNKRSSLLIQESMESRMCKSRLLKRAEQPQLARFQELELLKFHVDTTVADWPSCQLDDQAPLPTYRVRTYSQGLQKWGLRPCFEDRLVVWTSDAGTGTISCGPVTGTNLGVAALEISMALDALAGAIVDEAEIALIASGSSTSLLLPAASGAVQNSSILPSPLRTANNTLSLPSAIRIRSATVADMDVSSAPVIRRGVRFADDDKEDQIPLGHILRIKKKKEDRAQFLRDEKARKLLASEQAAERQLHEAERMQWEKERRQWEMEKRAVEEEKRKQTYAQEVLLTRQRREASRSGFYVPTPGRDTARPQLRESKSTPARDSSYLHPHRQASDQAVGYAGYGSQYSSPASSNPPSNNGGSPNASGFFSRPESIGSANTTLSSTEDVRQKKNASRRTSFVPELAQQQMFAVPYFPVWGTPYAVPAMPQYANLDMPLLPPAPPFMMQQARRSQSPHSQSRSHSRSASPKPVGSSSHNGSSDRLSHRSSVLPARPDSLQYHRRQSSDDAILASQRLAASSRRTGSTTDIHDRQSVSYHNNGSGPHTPVHLNHPSSMRPQGAWATTSLPRGRPPASRRESVIT</sequence>
<feature type="compositionally biased region" description="Polar residues" evidence="2">
    <location>
        <begin position="176"/>
        <end position="187"/>
    </location>
</feature>
<organism evidence="3 4">
    <name type="scientific">Athelia psychrophila</name>
    <dbReference type="NCBI Taxonomy" id="1759441"/>
    <lineage>
        <taxon>Eukaryota</taxon>
        <taxon>Fungi</taxon>
        <taxon>Dikarya</taxon>
        <taxon>Basidiomycota</taxon>
        <taxon>Agaricomycotina</taxon>
        <taxon>Agaricomycetes</taxon>
        <taxon>Agaricomycetidae</taxon>
        <taxon>Atheliales</taxon>
        <taxon>Atheliaceae</taxon>
        <taxon>Athelia</taxon>
    </lineage>
</organism>
<keyword evidence="1" id="KW-0175">Coiled coil</keyword>
<dbReference type="AlphaFoldDB" id="A0A166VQQ6"/>
<feature type="region of interest" description="Disordered" evidence="2">
    <location>
        <begin position="656"/>
        <end position="796"/>
    </location>
</feature>
<proteinExistence type="predicted"/>
<feature type="compositionally biased region" description="Acidic residues" evidence="2">
    <location>
        <begin position="151"/>
        <end position="162"/>
    </location>
</feature>
<feature type="compositionally biased region" description="Pro residues" evidence="2">
    <location>
        <begin position="135"/>
        <end position="145"/>
    </location>
</feature>
<gene>
    <name evidence="3" type="ORF">FIBSPDRAFT_943934</name>
</gene>
<feature type="compositionally biased region" description="Low complexity" evidence="2">
    <location>
        <begin position="659"/>
        <end position="683"/>
    </location>
</feature>
<evidence type="ECO:0000256" key="1">
    <source>
        <dbReference type="SAM" id="Coils"/>
    </source>
</evidence>
<feature type="compositionally biased region" description="Polar residues" evidence="2">
    <location>
        <begin position="748"/>
        <end position="757"/>
    </location>
</feature>
<feature type="compositionally biased region" description="Polar residues" evidence="2">
    <location>
        <begin position="591"/>
        <end position="600"/>
    </location>
</feature>
<feature type="region of interest" description="Disordered" evidence="2">
    <location>
        <begin position="503"/>
        <end position="609"/>
    </location>
</feature>
<feature type="compositionally biased region" description="Polar residues" evidence="2">
    <location>
        <begin position="730"/>
        <end position="741"/>
    </location>
</feature>
<reference evidence="3 4" key="1">
    <citation type="journal article" date="2016" name="Mol. Biol. Evol.">
        <title>Comparative Genomics of Early-Diverging Mushroom-Forming Fungi Provides Insights into the Origins of Lignocellulose Decay Capabilities.</title>
        <authorList>
            <person name="Nagy L.G."/>
            <person name="Riley R."/>
            <person name="Tritt A."/>
            <person name="Adam C."/>
            <person name="Daum C."/>
            <person name="Floudas D."/>
            <person name="Sun H."/>
            <person name="Yadav J.S."/>
            <person name="Pangilinan J."/>
            <person name="Larsson K.H."/>
            <person name="Matsuura K."/>
            <person name="Barry K."/>
            <person name="Labutti K."/>
            <person name="Kuo R."/>
            <person name="Ohm R.A."/>
            <person name="Bhattacharya S.S."/>
            <person name="Shirouzu T."/>
            <person name="Yoshinaga Y."/>
            <person name="Martin F.M."/>
            <person name="Grigoriev I.V."/>
            <person name="Hibbett D.S."/>
        </authorList>
    </citation>
    <scope>NUCLEOTIDE SEQUENCE [LARGE SCALE GENOMIC DNA]</scope>
    <source>
        <strain evidence="3 4">CBS 109695</strain>
    </source>
</reference>
<feature type="compositionally biased region" description="Low complexity" evidence="2">
    <location>
        <begin position="554"/>
        <end position="582"/>
    </location>
</feature>
<evidence type="ECO:0000313" key="4">
    <source>
        <dbReference type="Proteomes" id="UP000076532"/>
    </source>
</evidence>
<protein>
    <submittedName>
        <fullName evidence="3">Uncharacterized protein</fullName>
    </submittedName>
</protein>
<keyword evidence="4" id="KW-1185">Reference proteome</keyword>